<dbReference type="InterPro" id="IPR017938">
    <property type="entry name" value="Riboflavin_synthase-like_b-brl"/>
</dbReference>
<dbReference type="Gene3D" id="3.40.50.80">
    <property type="entry name" value="Nucleotide-binding domain of ferredoxin-NADP reductase (FNR) module"/>
    <property type="match status" value="1"/>
</dbReference>
<dbReference type="InterPro" id="IPR039261">
    <property type="entry name" value="FNR_nucleotide-bd"/>
</dbReference>
<dbReference type="Pfam" id="PF04954">
    <property type="entry name" value="SIP"/>
    <property type="match status" value="1"/>
</dbReference>
<gene>
    <name evidence="4" type="ORF">GRI97_01885</name>
</gene>
<dbReference type="SUPFAM" id="SSF63380">
    <property type="entry name" value="Riboflavin synthase domain-like"/>
    <property type="match status" value="1"/>
</dbReference>
<dbReference type="PANTHER" id="PTHR30157">
    <property type="entry name" value="FERRIC REDUCTASE, NADPH-DEPENDENT"/>
    <property type="match status" value="1"/>
</dbReference>
<reference evidence="4 5" key="1">
    <citation type="submission" date="2019-12" db="EMBL/GenBank/DDBJ databases">
        <title>Genomic-based taxomic classification of the family Erythrobacteraceae.</title>
        <authorList>
            <person name="Xu L."/>
        </authorList>
    </citation>
    <scope>NUCLEOTIDE SEQUENCE [LARGE SCALE GENOMIC DNA]</scope>
    <source>
        <strain evidence="4 5">S36</strain>
    </source>
</reference>
<name>A0A6I4TS45_9SPHN</name>
<dbReference type="InterPro" id="IPR007037">
    <property type="entry name" value="SIP_rossman_dom"/>
</dbReference>
<dbReference type="Pfam" id="PF08021">
    <property type="entry name" value="FAD_binding_9"/>
    <property type="match status" value="1"/>
</dbReference>
<dbReference type="EMBL" id="WTYJ01000001">
    <property type="protein sequence ID" value="MXO97737.1"/>
    <property type="molecule type" value="Genomic_DNA"/>
</dbReference>
<organism evidence="4 5">
    <name type="scientific">Croceibacterium xixiisoli</name>
    <dbReference type="NCBI Taxonomy" id="1476466"/>
    <lineage>
        <taxon>Bacteria</taxon>
        <taxon>Pseudomonadati</taxon>
        <taxon>Pseudomonadota</taxon>
        <taxon>Alphaproteobacteria</taxon>
        <taxon>Sphingomonadales</taxon>
        <taxon>Erythrobacteraceae</taxon>
        <taxon>Croceibacterium</taxon>
    </lineage>
</organism>
<dbReference type="Gene3D" id="2.40.30.10">
    <property type="entry name" value="Translation factors"/>
    <property type="match status" value="1"/>
</dbReference>
<dbReference type="CDD" id="cd06193">
    <property type="entry name" value="siderophore_interacting"/>
    <property type="match status" value="1"/>
</dbReference>
<sequence>MCKGRPMATPSDTAGDSPPAVADLNRFTALRVMGTQALSPHMRRVRFAGSHLEAFATEAHLHIGLLIPPPGASRTEWLTLESGGKARVRQVDCKPVNRKYTIRAIDSVAGRIDIDFVLHDDGGPGGSWAAAAQPGDMVGILGPGGRGLAPADWHLIAGDETALPAIGRMIEAMATDAHGQIVIEIADAAEQQALQPPPGVALQWLHRDGAAAGTTELLLNAIRAISLPPNDIRRFAWVGAEFTAAQAIRDYLCKQAGIARGDQLVVPYWRRGRAGATDGSSV</sequence>
<comment type="similarity">
    <text evidence="1">Belongs to the SIP oxidoreductase family.</text>
</comment>
<keyword evidence="5" id="KW-1185">Reference proteome</keyword>
<accession>A0A6I4TS45</accession>
<dbReference type="InterPro" id="IPR039374">
    <property type="entry name" value="SIP_fam"/>
</dbReference>
<protein>
    <submittedName>
        <fullName evidence="4">Siderophore-interacting protein</fullName>
    </submittedName>
</protein>
<evidence type="ECO:0000259" key="3">
    <source>
        <dbReference type="PROSITE" id="PS51384"/>
    </source>
</evidence>
<proteinExistence type="inferred from homology"/>
<evidence type="ECO:0000256" key="1">
    <source>
        <dbReference type="ARBA" id="ARBA00035644"/>
    </source>
</evidence>
<dbReference type="InterPro" id="IPR013113">
    <property type="entry name" value="SIP_FAD-bd"/>
</dbReference>
<feature type="domain" description="FAD-binding FR-type" evidence="3">
    <location>
        <begin position="25"/>
        <end position="150"/>
    </location>
</feature>
<dbReference type="Proteomes" id="UP000469430">
    <property type="component" value="Unassembled WGS sequence"/>
</dbReference>
<evidence type="ECO:0000313" key="4">
    <source>
        <dbReference type="EMBL" id="MXO97737.1"/>
    </source>
</evidence>
<comment type="caution">
    <text evidence="4">The sequence shown here is derived from an EMBL/GenBank/DDBJ whole genome shotgun (WGS) entry which is preliminary data.</text>
</comment>
<dbReference type="InterPro" id="IPR017927">
    <property type="entry name" value="FAD-bd_FR_type"/>
</dbReference>
<dbReference type="AlphaFoldDB" id="A0A6I4TS45"/>
<evidence type="ECO:0000313" key="5">
    <source>
        <dbReference type="Proteomes" id="UP000469430"/>
    </source>
</evidence>
<dbReference type="PROSITE" id="PS51384">
    <property type="entry name" value="FAD_FR"/>
    <property type="match status" value="1"/>
</dbReference>
<feature type="region of interest" description="Disordered" evidence="2">
    <location>
        <begin position="1"/>
        <end position="20"/>
    </location>
</feature>
<dbReference type="GO" id="GO:0016491">
    <property type="term" value="F:oxidoreductase activity"/>
    <property type="evidence" value="ECO:0007669"/>
    <property type="project" value="InterPro"/>
</dbReference>
<evidence type="ECO:0000256" key="2">
    <source>
        <dbReference type="SAM" id="MobiDB-lite"/>
    </source>
</evidence>
<dbReference type="PANTHER" id="PTHR30157:SF0">
    <property type="entry name" value="NADPH-DEPENDENT FERRIC-CHELATE REDUCTASE"/>
    <property type="match status" value="1"/>
</dbReference>